<feature type="domain" description="Endo-beta-1,6-galactanase-like" evidence="4">
    <location>
        <begin position="26"/>
        <end position="243"/>
    </location>
</feature>
<dbReference type="InterPro" id="IPR001139">
    <property type="entry name" value="Glyco_hydro_30"/>
</dbReference>
<keyword evidence="7" id="KW-1185">Reference proteome</keyword>
<name>A0AAN6U4B3_9PEZI</name>
<dbReference type="InterPro" id="IPR039514">
    <property type="entry name" value="6GAL-like"/>
</dbReference>
<dbReference type="EMBL" id="MU853225">
    <property type="protein sequence ID" value="KAK4125591.1"/>
    <property type="molecule type" value="Genomic_DNA"/>
</dbReference>
<evidence type="ECO:0000313" key="7">
    <source>
        <dbReference type="Proteomes" id="UP001302602"/>
    </source>
</evidence>
<dbReference type="PANTHER" id="PTHR11069:SF23">
    <property type="entry name" value="LYSOSOMAL ACID GLUCOSYLCERAMIDASE"/>
    <property type="match status" value="1"/>
</dbReference>
<dbReference type="GeneID" id="87833700"/>
<dbReference type="RefSeq" id="XP_062649362.1">
    <property type="nucleotide sequence ID" value="XM_062796932.1"/>
</dbReference>
<dbReference type="GO" id="GO:0004348">
    <property type="term" value="F:glucosylceramidase activity"/>
    <property type="evidence" value="ECO:0007669"/>
    <property type="project" value="InterPro"/>
</dbReference>
<reference evidence="6" key="1">
    <citation type="journal article" date="2023" name="Mol. Phylogenet. Evol.">
        <title>Genome-scale phylogeny and comparative genomics of the fungal order Sordariales.</title>
        <authorList>
            <person name="Hensen N."/>
            <person name="Bonometti L."/>
            <person name="Westerberg I."/>
            <person name="Brannstrom I.O."/>
            <person name="Guillou S."/>
            <person name="Cros-Aarteil S."/>
            <person name="Calhoun S."/>
            <person name="Haridas S."/>
            <person name="Kuo A."/>
            <person name="Mondo S."/>
            <person name="Pangilinan J."/>
            <person name="Riley R."/>
            <person name="LaButti K."/>
            <person name="Andreopoulos B."/>
            <person name="Lipzen A."/>
            <person name="Chen C."/>
            <person name="Yan M."/>
            <person name="Daum C."/>
            <person name="Ng V."/>
            <person name="Clum A."/>
            <person name="Steindorff A."/>
            <person name="Ohm R.A."/>
            <person name="Martin F."/>
            <person name="Silar P."/>
            <person name="Natvig D.O."/>
            <person name="Lalanne C."/>
            <person name="Gautier V."/>
            <person name="Ament-Velasquez S.L."/>
            <person name="Kruys A."/>
            <person name="Hutchinson M.I."/>
            <person name="Powell A.J."/>
            <person name="Barry K."/>
            <person name="Miller A.N."/>
            <person name="Grigoriev I.V."/>
            <person name="Debuchy R."/>
            <person name="Gladieux P."/>
            <person name="Hiltunen Thoren M."/>
            <person name="Johannesson H."/>
        </authorList>
    </citation>
    <scope>NUCLEOTIDE SEQUENCE</scope>
    <source>
        <strain evidence="6">CBS 731.68</strain>
    </source>
</reference>
<dbReference type="InterPro" id="IPR013780">
    <property type="entry name" value="Glyco_hydro_b"/>
</dbReference>
<dbReference type="InterPro" id="IPR033452">
    <property type="entry name" value="GH30_C"/>
</dbReference>
<keyword evidence="3 6" id="KW-0378">Hydrolase</keyword>
<dbReference type="SUPFAM" id="SSF51445">
    <property type="entry name" value="(Trans)glycosidases"/>
    <property type="match status" value="1"/>
</dbReference>
<evidence type="ECO:0000256" key="3">
    <source>
        <dbReference type="ARBA" id="ARBA00022801"/>
    </source>
</evidence>
<evidence type="ECO:0000259" key="5">
    <source>
        <dbReference type="Pfam" id="PF17189"/>
    </source>
</evidence>
<protein>
    <submittedName>
        <fullName evidence="6">Glycoside hydrolase family 30 protein</fullName>
    </submittedName>
</protein>
<reference evidence="6" key="2">
    <citation type="submission" date="2023-05" db="EMBL/GenBank/DDBJ databases">
        <authorList>
            <consortium name="Lawrence Berkeley National Laboratory"/>
            <person name="Steindorff A."/>
            <person name="Hensen N."/>
            <person name="Bonometti L."/>
            <person name="Westerberg I."/>
            <person name="Brannstrom I.O."/>
            <person name="Guillou S."/>
            <person name="Cros-Aarteil S."/>
            <person name="Calhoun S."/>
            <person name="Haridas S."/>
            <person name="Kuo A."/>
            <person name="Mondo S."/>
            <person name="Pangilinan J."/>
            <person name="Riley R."/>
            <person name="Labutti K."/>
            <person name="Andreopoulos B."/>
            <person name="Lipzen A."/>
            <person name="Chen C."/>
            <person name="Yanf M."/>
            <person name="Daum C."/>
            <person name="Ng V."/>
            <person name="Clum A."/>
            <person name="Ohm R."/>
            <person name="Martin F."/>
            <person name="Silar P."/>
            <person name="Natvig D."/>
            <person name="Lalanne C."/>
            <person name="Gautier V."/>
            <person name="Ament-Velasquez S.L."/>
            <person name="Kruys A."/>
            <person name="Hutchinson M.I."/>
            <person name="Powell A.J."/>
            <person name="Barry K."/>
            <person name="Miller A.N."/>
            <person name="Grigoriev I.V."/>
            <person name="Debuchy R."/>
            <person name="Gladieux P."/>
            <person name="Thoren M.H."/>
            <person name="Johannesson H."/>
        </authorList>
    </citation>
    <scope>NUCLEOTIDE SEQUENCE</scope>
    <source>
        <strain evidence="6">CBS 731.68</strain>
    </source>
</reference>
<evidence type="ECO:0000256" key="2">
    <source>
        <dbReference type="ARBA" id="ARBA00022729"/>
    </source>
</evidence>
<dbReference type="Pfam" id="PF17189">
    <property type="entry name" value="Glyco_hydro_30C"/>
    <property type="match status" value="1"/>
</dbReference>
<feature type="domain" description="Glycosyl hydrolase family 30 beta sandwich" evidence="5">
    <location>
        <begin position="372"/>
        <end position="416"/>
    </location>
</feature>
<gene>
    <name evidence="6" type="ORF">N657DRAFT_688321</name>
</gene>
<organism evidence="6 7">
    <name type="scientific">Parathielavia appendiculata</name>
    <dbReference type="NCBI Taxonomy" id="2587402"/>
    <lineage>
        <taxon>Eukaryota</taxon>
        <taxon>Fungi</taxon>
        <taxon>Dikarya</taxon>
        <taxon>Ascomycota</taxon>
        <taxon>Pezizomycotina</taxon>
        <taxon>Sordariomycetes</taxon>
        <taxon>Sordariomycetidae</taxon>
        <taxon>Sordariales</taxon>
        <taxon>Chaetomiaceae</taxon>
        <taxon>Parathielavia</taxon>
    </lineage>
</organism>
<dbReference type="Gene3D" id="3.20.20.80">
    <property type="entry name" value="Glycosidases"/>
    <property type="match status" value="1"/>
</dbReference>
<evidence type="ECO:0000313" key="6">
    <source>
        <dbReference type="EMBL" id="KAK4125591.1"/>
    </source>
</evidence>
<proteinExistence type="inferred from homology"/>
<evidence type="ECO:0000259" key="4">
    <source>
        <dbReference type="Pfam" id="PF14587"/>
    </source>
</evidence>
<evidence type="ECO:0000256" key="1">
    <source>
        <dbReference type="ARBA" id="ARBA00005382"/>
    </source>
</evidence>
<dbReference type="GO" id="GO:0016020">
    <property type="term" value="C:membrane"/>
    <property type="evidence" value="ECO:0007669"/>
    <property type="project" value="GOC"/>
</dbReference>
<comment type="caution">
    <text evidence="6">The sequence shown here is derived from an EMBL/GenBank/DDBJ whole genome shotgun (WGS) entry which is preliminary data.</text>
</comment>
<sequence length="470" mass="50231">MLRSLLAASSASEPLLTRSHRQSGTTITVDLSKTYQNIDGFGISQAFQRAVQMSKLPVSEQRRALDMLFSTTNGAGLSILRNGIGSSPDMSSDHMVSIAPKNPGSPSKPLNYAWDGSDNKQLWVSQEAVHTYGVKTIYADAWSAPGYMKTNGNDANGGTLCGLSGAARCSTGDWRQAYADYLSNVTITHLGFINEPELTTSYASMRFTAAQAAEFIRVLHPTIAKSNLTTKPAIACCDTEGWNSQASMLGSLRAVDNMLGLVRLTAVDTSQPSSPMNARQPVWQTEAADLQGAWTSAWYSRGSAGEGWTWANNVYTALVNANASAYLYWIGVQAGNTNSHMVHIAGTAPNTRVEASKRLWALGQWSRFVRPGAVRVAVSGAGSSLRTAGFRNVDGSVAVVVINSGNAAKVGVKVAGSNGMAAAKAWVTDNTRDIGVLEANFDGWPRQCERPVEVYGDRGAVSCGWEWRAA</sequence>
<dbReference type="Pfam" id="PF14587">
    <property type="entry name" value="Glyco_hydr_30_2"/>
    <property type="match status" value="1"/>
</dbReference>
<keyword evidence="2" id="KW-0732">Signal</keyword>
<dbReference type="Gene3D" id="2.60.40.1180">
    <property type="entry name" value="Golgi alpha-mannosidase II"/>
    <property type="match status" value="1"/>
</dbReference>
<dbReference type="GO" id="GO:0006680">
    <property type="term" value="P:glucosylceramide catabolic process"/>
    <property type="evidence" value="ECO:0007669"/>
    <property type="project" value="TreeGrafter"/>
</dbReference>
<dbReference type="AlphaFoldDB" id="A0AAN6U4B3"/>
<comment type="similarity">
    <text evidence="1">Belongs to the glycosyl hydrolase 30 family.</text>
</comment>
<dbReference type="InterPro" id="IPR017853">
    <property type="entry name" value="GH"/>
</dbReference>
<dbReference type="Proteomes" id="UP001302602">
    <property type="component" value="Unassembled WGS sequence"/>
</dbReference>
<accession>A0AAN6U4B3</accession>
<dbReference type="PANTHER" id="PTHR11069">
    <property type="entry name" value="GLUCOSYLCERAMIDASE"/>
    <property type="match status" value="1"/>
</dbReference>